<dbReference type="EMBL" id="AJYS02000004">
    <property type="protein sequence ID" value="OEE42452.1"/>
    <property type="molecule type" value="Genomic_DNA"/>
</dbReference>
<dbReference type="Proteomes" id="UP000094808">
    <property type="component" value="Unassembled WGS sequence"/>
</dbReference>
<evidence type="ECO:0000313" key="10">
    <source>
        <dbReference type="EMBL" id="OEE42452.1"/>
    </source>
</evidence>
<evidence type="ECO:0000313" key="11">
    <source>
        <dbReference type="Proteomes" id="UP000094808"/>
    </source>
</evidence>
<dbReference type="GO" id="GO:0005886">
    <property type="term" value="C:plasma membrane"/>
    <property type="evidence" value="ECO:0007669"/>
    <property type="project" value="UniProtKB-SubCell"/>
</dbReference>
<keyword evidence="5 8" id="KW-1133">Transmembrane helix</keyword>
<sequence>MIDVLKDTLSKVNDWVKYAEAKNAANIAFCSASIWGIFRVMSSSQNLDSYIHAYLMMSISLLAIGLCISFISFIPKLNTPWFKVPKREKGENLLYFGVARKYSAKSYVEELYDGQPENSDNYKVDLMYADQIIINSKVAWAKFKQFDFAVVFTLSAILSPLFILILKVCKK</sequence>
<feature type="transmembrane region" description="Helical" evidence="8">
    <location>
        <begin position="53"/>
        <end position="74"/>
    </location>
</feature>
<evidence type="ECO:0000256" key="5">
    <source>
        <dbReference type="ARBA" id="ARBA00022989"/>
    </source>
</evidence>
<dbReference type="GO" id="GO:0051607">
    <property type="term" value="P:defense response to virus"/>
    <property type="evidence" value="ECO:0007669"/>
    <property type="project" value="UniProtKB-KW"/>
</dbReference>
<feature type="domain" description="Pycsar effector protein" evidence="9">
    <location>
        <begin position="5"/>
        <end position="166"/>
    </location>
</feature>
<evidence type="ECO:0000256" key="2">
    <source>
        <dbReference type="ARBA" id="ARBA00022475"/>
    </source>
</evidence>
<evidence type="ECO:0000256" key="6">
    <source>
        <dbReference type="ARBA" id="ARBA00023118"/>
    </source>
</evidence>
<reference evidence="10 11" key="1">
    <citation type="journal article" date="2012" name="Science">
        <title>Ecological populations of bacteria act as socially cohesive units of antibiotic production and resistance.</title>
        <authorList>
            <person name="Cordero O.X."/>
            <person name="Wildschutte H."/>
            <person name="Kirkup B."/>
            <person name="Proehl S."/>
            <person name="Ngo L."/>
            <person name="Hussain F."/>
            <person name="Le Roux F."/>
            <person name="Mincer T."/>
            <person name="Polz M.F."/>
        </authorList>
    </citation>
    <scope>NUCLEOTIDE SEQUENCE [LARGE SCALE GENOMIC DNA]</scope>
    <source>
        <strain evidence="10 11">FS-238</strain>
    </source>
</reference>
<comment type="caution">
    <text evidence="10">The sequence shown here is derived from an EMBL/GenBank/DDBJ whole genome shotgun (WGS) entry which is preliminary data.</text>
</comment>
<gene>
    <name evidence="10" type="ORF">A1QS_12040</name>
</gene>
<evidence type="ECO:0000256" key="4">
    <source>
        <dbReference type="ARBA" id="ARBA00022741"/>
    </source>
</evidence>
<dbReference type="RefSeq" id="WP_017046213.1">
    <property type="nucleotide sequence ID" value="NZ_AJYS02000004.1"/>
</dbReference>
<evidence type="ECO:0000256" key="7">
    <source>
        <dbReference type="ARBA" id="ARBA00023136"/>
    </source>
</evidence>
<keyword evidence="3 8" id="KW-0812">Transmembrane</keyword>
<keyword evidence="11" id="KW-1185">Reference proteome</keyword>
<proteinExistence type="predicted"/>
<keyword evidence="6" id="KW-0051">Antiviral defense</keyword>
<feature type="transmembrane region" description="Helical" evidence="8">
    <location>
        <begin position="148"/>
        <end position="169"/>
    </location>
</feature>
<keyword evidence="4" id="KW-0547">Nucleotide-binding</keyword>
<name>A0A853R6V8_9VIBR</name>
<dbReference type="AlphaFoldDB" id="A0A853R6V8"/>
<comment type="subcellular location">
    <subcellularLocation>
        <location evidence="1">Cell membrane</location>
    </subcellularLocation>
</comment>
<dbReference type="Pfam" id="PF18967">
    <property type="entry name" value="PycTM"/>
    <property type="match status" value="1"/>
</dbReference>
<protein>
    <recommendedName>
        <fullName evidence="9">Pycsar effector protein domain-containing protein</fullName>
    </recommendedName>
</protein>
<evidence type="ECO:0000256" key="8">
    <source>
        <dbReference type="SAM" id="Phobius"/>
    </source>
</evidence>
<evidence type="ECO:0000259" key="9">
    <source>
        <dbReference type="Pfam" id="PF18967"/>
    </source>
</evidence>
<keyword evidence="7 8" id="KW-0472">Membrane</keyword>
<keyword evidence="2" id="KW-1003">Cell membrane</keyword>
<dbReference type="GO" id="GO:0000166">
    <property type="term" value="F:nucleotide binding"/>
    <property type="evidence" value="ECO:0007669"/>
    <property type="project" value="UniProtKB-KW"/>
</dbReference>
<organism evidence="10 11">
    <name type="scientific">Vibrio ordalii FS-238</name>
    <dbReference type="NCBI Taxonomy" id="617133"/>
    <lineage>
        <taxon>Bacteria</taxon>
        <taxon>Pseudomonadati</taxon>
        <taxon>Pseudomonadota</taxon>
        <taxon>Gammaproteobacteria</taxon>
        <taxon>Vibrionales</taxon>
        <taxon>Vibrionaceae</taxon>
        <taxon>Vibrio</taxon>
    </lineage>
</organism>
<evidence type="ECO:0000256" key="3">
    <source>
        <dbReference type="ARBA" id="ARBA00022692"/>
    </source>
</evidence>
<evidence type="ECO:0000256" key="1">
    <source>
        <dbReference type="ARBA" id="ARBA00004236"/>
    </source>
</evidence>
<dbReference type="InterPro" id="IPR043760">
    <property type="entry name" value="PycTM_dom"/>
</dbReference>
<accession>A0A853R6V8</accession>